<dbReference type="RefSeq" id="WP_019687744.1">
    <property type="nucleotide sequence ID" value="NZ_CP036496.1"/>
</dbReference>
<dbReference type="EMBL" id="UGSC01000001">
    <property type="protein sequence ID" value="SUA70349.1"/>
    <property type="molecule type" value="Genomic_DNA"/>
</dbReference>
<protein>
    <submittedName>
        <fullName evidence="1">Uncharacterized protein</fullName>
    </submittedName>
</protein>
<reference evidence="1 2" key="1">
    <citation type="submission" date="2018-06" db="EMBL/GenBank/DDBJ databases">
        <authorList>
            <consortium name="Pathogen Informatics"/>
            <person name="Doyle S."/>
        </authorList>
    </citation>
    <scope>NUCLEOTIDE SEQUENCE [LARGE SCALE GENOMIC DNA]</scope>
    <source>
        <strain evidence="1 2">NCTC10343</strain>
    </source>
</reference>
<proteinExistence type="predicted"/>
<accession>A0A378Y1W0</accession>
<dbReference type="GeneID" id="93346573"/>
<dbReference type="AlphaFoldDB" id="A0A378Y1W0"/>
<dbReference type="Proteomes" id="UP000254400">
    <property type="component" value="Unassembled WGS sequence"/>
</dbReference>
<sequence>MSTIVNLNLMAGTKVDSFIQSVQLPEAVDNGSLVVLKGVLAGNPEVRIAATPTDVAAQEVLLVASPEIPEVNGFRIDVSDPALFTNKANTPARAFRLKNGDTFTITDDGIDGATVVDQYVIPQDGKYKGIASATLGTTKVALLVLEKTTISVGRSRVPATKLQVIKEA</sequence>
<evidence type="ECO:0000313" key="2">
    <source>
        <dbReference type="Proteomes" id="UP000254400"/>
    </source>
</evidence>
<gene>
    <name evidence="1" type="ORF">NCTC10343_03220</name>
</gene>
<evidence type="ECO:0000313" key="1">
    <source>
        <dbReference type="EMBL" id="SUA70349.1"/>
    </source>
</evidence>
<organism evidence="1 2">
    <name type="scientific">Paenibacillus polymyxa</name>
    <name type="common">Bacillus polymyxa</name>
    <dbReference type="NCBI Taxonomy" id="1406"/>
    <lineage>
        <taxon>Bacteria</taxon>
        <taxon>Bacillati</taxon>
        <taxon>Bacillota</taxon>
        <taxon>Bacilli</taxon>
        <taxon>Bacillales</taxon>
        <taxon>Paenibacillaceae</taxon>
        <taxon>Paenibacillus</taxon>
    </lineage>
</organism>
<name>A0A378Y1W0_PAEPO</name>